<comment type="caution">
    <text evidence="1">The sequence shown here is derived from an EMBL/GenBank/DDBJ whole genome shotgun (WGS) entry which is preliminary data.</text>
</comment>
<proteinExistence type="predicted"/>
<dbReference type="EMBL" id="JARBHB010000012">
    <property type="protein sequence ID" value="KAJ8872045.1"/>
    <property type="molecule type" value="Genomic_DNA"/>
</dbReference>
<evidence type="ECO:0008006" key="3">
    <source>
        <dbReference type="Google" id="ProtNLM"/>
    </source>
</evidence>
<accession>A0ABQ9GJ51</accession>
<reference evidence="1 2" key="1">
    <citation type="submission" date="2023-02" db="EMBL/GenBank/DDBJ databases">
        <title>LHISI_Scaffold_Assembly.</title>
        <authorList>
            <person name="Stuart O.P."/>
            <person name="Cleave R."/>
            <person name="Magrath M.J.L."/>
            <person name="Mikheyev A.S."/>
        </authorList>
    </citation>
    <scope>NUCLEOTIDE SEQUENCE [LARGE SCALE GENOMIC DNA]</scope>
    <source>
        <strain evidence="1">Daus_M_001</strain>
        <tissue evidence="1">Leg muscle</tissue>
    </source>
</reference>
<evidence type="ECO:0000313" key="2">
    <source>
        <dbReference type="Proteomes" id="UP001159363"/>
    </source>
</evidence>
<dbReference type="Proteomes" id="UP001159363">
    <property type="component" value="Chromosome 11"/>
</dbReference>
<name>A0ABQ9GJ51_9NEOP</name>
<organism evidence="1 2">
    <name type="scientific">Dryococelus australis</name>
    <dbReference type="NCBI Taxonomy" id="614101"/>
    <lineage>
        <taxon>Eukaryota</taxon>
        <taxon>Metazoa</taxon>
        <taxon>Ecdysozoa</taxon>
        <taxon>Arthropoda</taxon>
        <taxon>Hexapoda</taxon>
        <taxon>Insecta</taxon>
        <taxon>Pterygota</taxon>
        <taxon>Neoptera</taxon>
        <taxon>Polyneoptera</taxon>
        <taxon>Phasmatodea</taxon>
        <taxon>Verophasmatodea</taxon>
        <taxon>Anareolatae</taxon>
        <taxon>Phasmatidae</taxon>
        <taxon>Eurycanthinae</taxon>
        <taxon>Dryococelus</taxon>
    </lineage>
</organism>
<dbReference type="PANTHER" id="PTHR33332">
    <property type="entry name" value="REVERSE TRANSCRIPTASE DOMAIN-CONTAINING PROTEIN"/>
    <property type="match status" value="1"/>
</dbReference>
<sequence length="279" mass="32092">MIDALGEKMSRFSQMITFCTTNRTVPLRIRRVTKPPDPWLTNDIVQLMRKHDNAYSRYKRDIRTNVPAADSFDQYRMLRNKCTQLARRDEMLYSLDSFGSCRTSGDFWKRLRNLGIGKCKTNISSPLSIHPEDSNSYFVQYFQRLAPASWQYAIVKPLSKRTSVTTLDDFQPIILPAVYKTLEFLVHQQVYKYVNDNKLFDSYQSGFRTGQSTCTALKDIADSIRMAMNRINVTILVLLGRHQCVVIGGKKSTWQPMHLGVPKGSVLGPLLFSLFINDI</sequence>
<protein>
    <recommendedName>
        <fullName evidence="3">Reverse transcriptase domain-containing protein</fullName>
    </recommendedName>
</protein>
<gene>
    <name evidence="1" type="ORF">PR048_028385</name>
</gene>
<evidence type="ECO:0000313" key="1">
    <source>
        <dbReference type="EMBL" id="KAJ8872045.1"/>
    </source>
</evidence>
<keyword evidence="2" id="KW-1185">Reference proteome</keyword>